<dbReference type="eggNOG" id="ENOG502TKJU">
    <property type="taxonomic scope" value="Eukaryota"/>
</dbReference>
<feature type="compositionally biased region" description="Basic and acidic residues" evidence="1">
    <location>
        <begin position="68"/>
        <end position="80"/>
    </location>
</feature>
<protein>
    <submittedName>
        <fullName evidence="3">Uncharacterized protein</fullName>
    </submittedName>
</protein>
<evidence type="ECO:0000256" key="1">
    <source>
        <dbReference type="SAM" id="MobiDB-lite"/>
    </source>
</evidence>
<evidence type="ECO:0000313" key="3">
    <source>
        <dbReference type="WBParaSite" id="Csp11.Scaffold630.g20044.t1"/>
    </source>
</evidence>
<dbReference type="Proteomes" id="UP000095282">
    <property type="component" value="Unplaced"/>
</dbReference>
<organism evidence="2 3">
    <name type="scientific">Caenorhabditis tropicalis</name>
    <dbReference type="NCBI Taxonomy" id="1561998"/>
    <lineage>
        <taxon>Eukaryota</taxon>
        <taxon>Metazoa</taxon>
        <taxon>Ecdysozoa</taxon>
        <taxon>Nematoda</taxon>
        <taxon>Chromadorea</taxon>
        <taxon>Rhabditida</taxon>
        <taxon>Rhabditina</taxon>
        <taxon>Rhabditomorpha</taxon>
        <taxon>Rhabditoidea</taxon>
        <taxon>Rhabditidae</taxon>
        <taxon>Peloderinae</taxon>
        <taxon>Caenorhabditis</taxon>
    </lineage>
</organism>
<feature type="region of interest" description="Disordered" evidence="1">
    <location>
        <begin position="53"/>
        <end position="80"/>
    </location>
</feature>
<proteinExistence type="predicted"/>
<name>A0A1I7UWH8_9PELO</name>
<sequence length="80" mass="9350">MEDKIESLSQYIEGRLEPLVHISTEPPVHHREHRLSDAFVTLKDSIIGDTLHKTGEAFNDPDEDEKMMDDKRKMSESKEW</sequence>
<evidence type="ECO:0000313" key="2">
    <source>
        <dbReference type="Proteomes" id="UP000095282"/>
    </source>
</evidence>
<dbReference type="WBParaSite" id="Csp11.Scaffold630.g20044.t1">
    <property type="protein sequence ID" value="Csp11.Scaffold630.g20044.t1"/>
    <property type="gene ID" value="Csp11.Scaffold630.g20044"/>
</dbReference>
<keyword evidence="2" id="KW-1185">Reference proteome</keyword>
<dbReference type="AlphaFoldDB" id="A0A1I7UWH8"/>
<reference evidence="3" key="1">
    <citation type="submission" date="2016-11" db="UniProtKB">
        <authorList>
            <consortium name="WormBaseParasite"/>
        </authorList>
    </citation>
    <scope>IDENTIFICATION</scope>
</reference>
<accession>A0A1I7UWH8</accession>